<dbReference type="SUPFAM" id="SSF52768">
    <property type="entry name" value="Arginase/deacetylase"/>
    <property type="match status" value="1"/>
</dbReference>
<dbReference type="Proteomes" id="UP000467240">
    <property type="component" value="Unassembled WGS sequence"/>
</dbReference>
<dbReference type="InterPro" id="IPR023696">
    <property type="entry name" value="Ureohydrolase_dom_sf"/>
</dbReference>
<dbReference type="InterPro" id="IPR020855">
    <property type="entry name" value="Ureohydrolase_Mn_BS"/>
</dbReference>
<evidence type="ECO:0000256" key="4">
    <source>
        <dbReference type="RuleBase" id="RU003684"/>
    </source>
</evidence>
<dbReference type="Pfam" id="PF00491">
    <property type="entry name" value="Arginase"/>
    <property type="match status" value="1"/>
</dbReference>
<dbReference type="CDD" id="cd11592">
    <property type="entry name" value="Agmatinase_PAH"/>
    <property type="match status" value="1"/>
</dbReference>
<evidence type="ECO:0000259" key="6">
    <source>
        <dbReference type="Pfam" id="PF13474"/>
    </source>
</evidence>
<gene>
    <name evidence="7" type="primary">speB</name>
    <name evidence="7" type="ORF">F8O01_03020</name>
</gene>
<dbReference type="GO" id="GO:0033389">
    <property type="term" value="P:putrescine biosynthetic process from arginine, via agmatine"/>
    <property type="evidence" value="ECO:0007669"/>
    <property type="project" value="TreeGrafter"/>
</dbReference>
<comment type="caution">
    <text evidence="7">The sequence shown here is derived from an EMBL/GenBank/DDBJ whole genome shotgun (WGS) entry which is preliminary data.</text>
</comment>
<organism evidence="7 8">
    <name type="scientific">Pseudoclavibacter chungangensis</name>
    <dbReference type="NCBI Taxonomy" id="587635"/>
    <lineage>
        <taxon>Bacteria</taxon>
        <taxon>Bacillati</taxon>
        <taxon>Actinomycetota</taxon>
        <taxon>Actinomycetes</taxon>
        <taxon>Micrococcales</taxon>
        <taxon>Microbacteriaceae</taxon>
        <taxon>Pseudoclavibacter</taxon>
    </lineage>
</organism>
<feature type="compositionally biased region" description="Polar residues" evidence="5">
    <location>
        <begin position="386"/>
        <end position="406"/>
    </location>
</feature>
<sequence length="541" mass="59008">MQPRVNENGFLGPVDASLVPRFAGIATFARLPRLDEVDHADIAVVGIPFDSGVSYRPGARFGPSHVREASRLLRPYNPAQDVSPFATQQVVDAGDFTVNPFDIEEAVADIERQALELRAHAERAIVIGGDHTIALPMLRAVTTEHGPVAVLHFDAHLDTWDTYFGAPVTHGTPFRRASEEGLIDTTASMHVGTRGPLYGVEDLRDDERLGFAIVRTEDIEDDGVDTAIERIRNRIGDAPLYISIDIDVLDPAHAPGTGTPEAGGLTSRELLKIIRSLAELNIVGADVVEVSPPYDHAQLTAVAASHVVYELVSALSPRPRTRRGDDASAPSPRPRTRTRTSITPSPARRVSEPADEDVDHTNQADEPSLRSAPRIIEPKPPKISCPVTSAVPNSTRGSHMTSTRTPNPEEVRDAADAIVDAFRANDGDRYFAAFAPDASFVFHPEPTRLDTLDEYRTLWAGWIDTGWRVLECSSREQLVQASPGLAVFSHTVRTRVDNGDGTTAAYTERESIIFRVEGDRLVAVHEHLSTMPEQQPTEAVS</sequence>
<dbReference type="InterPro" id="IPR032710">
    <property type="entry name" value="NTF2-like_dom_sf"/>
</dbReference>
<dbReference type="Pfam" id="PF13474">
    <property type="entry name" value="SnoaL_3"/>
    <property type="match status" value="1"/>
</dbReference>
<name>A0A7J5C2N1_9MICO</name>
<evidence type="ECO:0000256" key="3">
    <source>
        <dbReference type="ARBA" id="ARBA00022801"/>
    </source>
</evidence>
<evidence type="ECO:0000256" key="2">
    <source>
        <dbReference type="ARBA" id="ARBA00022723"/>
    </source>
</evidence>
<dbReference type="NCBIfam" id="TIGR01230">
    <property type="entry name" value="agmatinase"/>
    <property type="match status" value="1"/>
</dbReference>
<proteinExistence type="inferred from homology"/>
<dbReference type="PRINTS" id="PR00116">
    <property type="entry name" value="ARGINASE"/>
</dbReference>
<reference evidence="7 8" key="1">
    <citation type="submission" date="2019-09" db="EMBL/GenBank/DDBJ databases">
        <title>Phylogeny of genus Pseudoclavibacter and closely related genus.</title>
        <authorList>
            <person name="Li Y."/>
        </authorList>
    </citation>
    <scope>NUCLEOTIDE SEQUENCE [LARGE SCALE GENOMIC DNA]</scope>
    <source>
        <strain evidence="7 8">DSM 23821</strain>
    </source>
</reference>
<dbReference type="Gene3D" id="3.10.450.50">
    <property type="match status" value="1"/>
</dbReference>
<keyword evidence="2" id="KW-0479">Metal-binding</keyword>
<dbReference type="InterPro" id="IPR037401">
    <property type="entry name" value="SnoaL-like"/>
</dbReference>
<dbReference type="AlphaFoldDB" id="A0A7J5C2N1"/>
<protein>
    <submittedName>
        <fullName evidence="7">Agmatinase</fullName>
        <ecNumber evidence="7">3.5.3.11</ecNumber>
    </submittedName>
</protein>
<comment type="similarity">
    <text evidence="1">Belongs to the arginase family. Agmatinase subfamily.</text>
</comment>
<feature type="region of interest" description="Disordered" evidence="5">
    <location>
        <begin position="315"/>
        <end position="409"/>
    </location>
</feature>
<evidence type="ECO:0000313" key="7">
    <source>
        <dbReference type="EMBL" id="KAB1660313.1"/>
    </source>
</evidence>
<dbReference type="InterPro" id="IPR005925">
    <property type="entry name" value="Agmatinase-rel"/>
</dbReference>
<dbReference type="GO" id="GO:0046872">
    <property type="term" value="F:metal ion binding"/>
    <property type="evidence" value="ECO:0007669"/>
    <property type="project" value="UniProtKB-KW"/>
</dbReference>
<keyword evidence="8" id="KW-1185">Reference proteome</keyword>
<evidence type="ECO:0000256" key="5">
    <source>
        <dbReference type="SAM" id="MobiDB-lite"/>
    </source>
</evidence>
<dbReference type="GO" id="GO:0008783">
    <property type="term" value="F:agmatinase activity"/>
    <property type="evidence" value="ECO:0007669"/>
    <property type="project" value="UniProtKB-EC"/>
</dbReference>
<dbReference type="PANTHER" id="PTHR11358">
    <property type="entry name" value="ARGINASE/AGMATINASE"/>
    <property type="match status" value="1"/>
</dbReference>
<feature type="compositionally biased region" description="Low complexity" evidence="5">
    <location>
        <begin position="339"/>
        <end position="348"/>
    </location>
</feature>
<evidence type="ECO:0000313" key="8">
    <source>
        <dbReference type="Proteomes" id="UP000467240"/>
    </source>
</evidence>
<feature type="domain" description="SnoaL-like" evidence="6">
    <location>
        <begin position="411"/>
        <end position="531"/>
    </location>
</feature>
<dbReference type="PANTHER" id="PTHR11358:SF26">
    <property type="entry name" value="GUANIDINO ACID HYDROLASE, MITOCHONDRIAL"/>
    <property type="match status" value="1"/>
</dbReference>
<dbReference type="EC" id="3.5.3.11" evidence="7"/>
<dbReference type="PROSITE" id="PS01053">
    <property type="entry name" value="ARGINASE_1"/>
    <property type="match status" value="1"/>
</dbReference>
<dbReference type="SUPFAM" id="SSF54427">
    <property type="entry name" value="NTF2-like"/>
    <property type="match status" value="1"/>
</dbReference>
<evidence type="ECO:0000256" key="1">
    <source>
        <dbReference type="ARBA" id="ARBA00009227"/>
    </source>
</evidence>
<accession>A0A7J5C2N1</accession>
<dbReference type="InterPro" id="IPR006035">
    <property type="entry name" value="Ureohydrolase"/>
</dbReference>
<dbReference type="NCBIfam" id="NF002564">
    <property type="entry name" value="PRK02190.1"/>
    <property type="match status" value="1"/>
</dbReference>
<keyword evidence="3 4" id="KW-0378">Hydrolase</keyword>
<dbReference type="EMBL" id="WBJZ01000003">
    <property type="protein sequence ID" value="KAB1660313.1"/>
    <property type="molecule type" value="Genomic_DNA"/>
</dbReference>
<dbReference type="PROSITE" id="PS51409">
    <property type="entry name" value="ARGINASE_2"/>
    <property type="match status" value="1"/>
</dbReference>
<dbReference type="Gene3D" id="3.40.800.10">
    <property type="entry name" value="Ureohydrolase domain"/>
    <property type="match status" value="1"/>
</dbReference>
<dbReference type="OrthoDB" id="9788689at2"/>